<dbReference type="Gene3D" id="3.40.50.300">
    <property type="entry name" value="P-loop containing nucleotide triphosphate hydrolases"/>
    <property type="match status" value="1"/>
</dbReference>
<name>A0ABR3J7S3_9AGAR</name>
<evidence type="ECO:0000256" key="1">
    <source>
        <dbReference type="ARBA" id="ARBA00022741"/>
    </source>
</evidence>
<dbReference type="EMBL" id="JASNQZ010000011">
    <property type="protein sequence ID" value="KAL0951561.1"/>
    <property type="molecule type" value="Genomic_DNA"/>
</dbReference>
<evidence type="ECO:0000256" key="3">
    <source>
        <dbReference type="ARBA" id="ARBA00037770"/>
    </source>
</evidence>
<dbReference type="InterPro" id="IPR043358">
    <property type="entry name" value="GNL1-like"/>
</dbReference>
<comment type="function">
    <text evidence="3">Possible regulatory or functional link with the histocompatibility cluster.</text>
</comment>
<proteinExistence type="predicted"/>
<evidence type="ECO:0000313" key="8">
    <source>
        <dbReference type="Proteomes" id="UP001556367"/>
    </source>
</evidence>
<dbReference type="PANTHER" id="PTHR45709:SF3">
    <property type="entry name" value="GUANINE NUCLEOTIDE-BINDING PROTEIN-LIKE 1"/>
    <property type="match status" value="1"/>
</dbReference>
<organism evidence="7 8">
    <name type="scientific">Hohenbuehelia grisea</name>
    <dbReference type="NCBI Taxonomy" id="104357"/>
    <lineage>
        <taxon>Eukaryota</taxon>
        <taxon>Fungi</taxon>
        <taxon>Dikarya</taxon>
        <taxon>Basidiomycota</taxon>
        <taxon>Agaricomycotina</taxon>
        <taxon>Agaricomycetes</taxon>
        <taxon>Agaricomycetidae</taxon>
        <taxon>Agaricales</taxon>
        <taxon>Pleurotineae</taxon>
        <taxon>Pleurotaceae</taxon>
        <taxon>Hohenbuehelia</taxon>
    </lineage>
</organism>
<accession>A0ABR3J7S3</accession>
<feature type="compositionally biased region" description="Acidic residues" evidence="5">
    <location>
        <begin position="631"/>
        <end position="649"/>
    </location>
</feature>
<comment type="caution">
    <text evidence="7">The sequence shown here is derived from an EMBL/GenBank/DDBJ whole genome shotgun (WGS) entry which is preliminary data.</text>
</comment>
<dbReference type="PANTHER" id="PTHR45709">
    <property type="entry name" value="LARGE SUBUNIT GTPASE 1 HOMOLOG-RELATED"/>
    <property type="match status" value="1"/>
</dbReference>
<feature type="compositionally biased region" description="Basic and acidic residues" evidence="5">
    <location>
        <begin position="581"/>
        <end position="606"/>
    </location>
</feature>
<keyword evidence="8" id="KW-1185">Reference proteome</keyword>
<evidence type="ECO:0000259" key="6">
    <source>
        <dbReference type="Pfam" id="PF01926"/>
    </source>
</evidence>
<dbReference type="Proteomes" id="UP001556367">
    <property type="component" value="Unassembled WGS sequence"/>
</dbReference>
<keyword evidence="1" id="KW-0547">Nucleotide-binding</keyword>
<feature type="domain" description="G" evidence="6">
    <location>
        <begin position="376"/>
        <end position="431"/>
    </location>
</feature>
<keyword evidence="2" id="KW-0342">GTP-binding</keyword>
<dbReference type="InterPro" id="IPR006073">
    <property type="entry name" value="GTP-bd"/>
</dbReference>
<dbReference type="InterPro" id="IPR027417">
    <property type="entry name" value="P-loop_NTPase"/>
</dbReference>
<feature type="region of interest" description="Disordered" evidence="5">
    <location>
        <begin position="1"/>
        <end position="53"/>
    </location>
</feature>
<sequence>MTKLLRFPCKPQPCLDRGDVPPPEPKSVSHKRKPRPRVGPTGRLVASASSSSNVVESSRRLQSSFIKLSPAYLAQTKSLADNLLLERPIPLVSALLPEIDSPSRLGASPNASETLSCPKRPKWRYDMSKKELEANEEGLFKKWLQQTDDLVERWRNQTNTVEDPALEQESKTEMPRSMTFFERNLEVWRQLWRVSEISQIILVLLDSRCPLLHYPPSLQSYLSTRKVILVLTKVDISGPVRSDAWVRYLRAHLPDVRIVKVESYIEKSSIDQQGRKQFEPFLPEAFRDTLVKAIRDAHTELLDPPERVKANEARLSAWIPPVKRVIDWDAVLKAEGDNVGAAVGGATAPRPPTEEIEGEHDHDQPPPEDKEPTILTIGLIGQPNVGKSSLLNALFGARRVRASKTPGKTKHFQTLFWTNEVRLVDCPGLVMPNYVPMEMQVLSGVLPISRISAVPACVYYASQRLPLEEVFALKHPSLSEAPVEDKRTWRDGMKVSSGKQQRLGWTAMDILTAYANKKGWVTAKAGRPDVNRAGNAILRALAEGRVGWAFWPPGREFSQEHTQDDSGLWIPARGITDDDDEHHSSDDQREPAQEHEDLSDVDKELSDTDVESDPAVPVKAAGMFAALSMAEEAESEEDEDEDEESDEKS</sequence>
<dbReference type="SUPFAM" id="SSF52540">
    <property type="entry name" value="P-loop containing nucleoside triphosphate hydrolases"/>
    <property type="match status" value="1"/>
</dbReference>
<evidence type="ECO:0000313" key="7">
    <source>
        <dbReference type="EMBL" id="KAL0951561.1"/>
    </source>
</evidence>
<evidence type="ECO:0000256" key="4">
    <source>
        <dbReference type="ARBA" id="ARBA00039902"/>
    </source>
</evidence>
<gene>
    <name evidence="7" type="ORF">HGRIS_008243</name>
</gene>
<protein>
    <recommendedName>
        <fullName evidence="4">Guanine nucleotide-binding protein-like 1</fullName>
    </recommendedName>
</protein>
<evidence type="ECO:0000256" key="5">
    <source>
        <dbReference type="SAM" id="MobiDB-lite"/>
    </source>
</evidence>
<evidence type="ECO:0000256" key="2">
    <source>
        <dbReference type="ARBA" id="ARBA00023134"/>
    </source>
</evidence>
<dbReference type="Pfam" id="PF01926">
    <property type="entry name" value="MMR_HSR1"/>
    <property type="match status" value="1"/>
</dbReference>
<feature type="region of interest" description="Disordered" evidence="5">
    <location>
        <begin position="341"/>
        <end position="371"/>
    </location>
</feature>
<feature type="region of interest" description="Disordered" evidence="5">
    <location>
        <begin position="556"/>
        <end position="649"/>
    </location>
</feature>
<reference evidence="8" key="1">
    <citation type="submission" date="2024-06" db="EMBL/GenBank/DDBJ databases">
        <title>Multi-omics analyses provide insights into the biosynthesis of the anticancer antibiotic pleurotin in Hohenbuehelia grisea.</title>
        <authorList>
            <person name="Weaver J.A."/>
            <person name="Alberti F."/>
        </authorList>
    </citation>
    <scope>NUCLEOTIDE SEQUENCE [LARGE SCALE GENOMIC DNA]</scope>
    <source>
        <strain evidence="8">T-177</strain>
    </source>
</reference>
<feature type="compositionally biased region" description="Basic and acidic residues" evidence="5">
    <location>
        <begin position="359"/>
        <end position="371"/>
    </location>
</feature>